<name>A0ABU1A7L9_9LACO</name>
<evidence type="ECO:0000256" key="1">
    <source>
        <dbReference type="ARBA" id="ARBA00004370"/>
    </source>
</evidence>
<evidence type="ECO:0000256" key="2">
    <source>
        <dbReference type="ARBA" id="ARBA00023136"/>
    </source>
</evidence>
<proteinExistence type="predicted"/>
<comment type="caution">
    <text evidence="6">The sequence shown here is derived from an EMBL/GenBank/DDBJ whole genome shotgun (WGS) entry which is preliminary data.</text>
</comment>
<evidence type="ECO:0000259" key="5">
    <source>
        <dbReference type="Pfam" id="PF00144"/>
    </source>
</evidence>
<keyword evidence="6" id="KW-0378">Hydrolase</keyword>
<organism evidence="6 7">
    <name type="scientific">Lactiplantibacillus brownii</name>
    <dbReference type="NCBI Taxonomy" id="3069269"/>
    <lineage>
        <taxon>Bacteria</taxon>
        <taxon>Bacillati</taxon>
        <taxon>Bacillota</taxon>
        <taxon>Bacilli</taxon>
        <taxon>Lactobacillales</taxon>
        <taxon>Lactobacillaceae</taxon>
        <taxon>Lactiplantibacillus</taxon>
    </lineage>
</organism>
<feature type="signal peptide" evidence="4">
    <location>
        <begin position="1"/>
        <end position="25"/>
    </location>
</feature>
<sequence>MQRLPLLMGVGSLVLLLGGSLTAQADTTDFVRLREPTNQVAVYDQLPRSTRTLARPQQRQVSKSAVFKVLQRQLGASGMYLKLAQLGWVRQASTIQLTHVRANGTLVIFKQAPMIDQVSELPGQTTLTLTTNGPIGTQTHTDYRDVSAKDLRQAHVKTTQVAWTDLGKFYQLQGHQVSGWVNASTVVLTTPSKHKKSATKKQVKRVQTKRQKVAKPTKNKQSAAIKHQASQSVKTKRPAKPTSTISTATMAKINALINQNHLMGTLLVTNSGPKGVQIQSYGEADVAKQQANTNNEAYPLASLQKAVTGALIQQLINRGKLRMTTPLAKFYPNVPYANQITIRELLDHKSGIQMGEPVPTSILPNEAAAVAFTLNHLTSTNDHVWHYSNANFTILAGIISKVTGQSYWHNVQTGIIKPLKLRNMYLYNQIPARAVTPLSYTYTATGSVADPISDPLLSSELGCGNLYASVGDYYTVIYNLLAGHLVGLAGLAQLSDQAALQYSGGIYYQANQRVRIGGADNSFHTVYEGTNNGRVGVVLFTNQSRWKVANAVAVQILQLIDPS</sequence>
<protein>
    <submittedName>
        <fullName evidence="6">Serine hydrolase domain-containing protein</fullName>
        <ecNumber evidence="6">3.1.1.103</ecNumber>
    </submittedName>
</protein>
<reference evidence="6 7" key="1">
    <citation type="journal article" date="2023" name="Int. J. Syst. Evol. Microbiol.">
        <title>Lactiplantibacillus brownii sp. nov., a novel psychrotolerant species isolated from sauerkraut.</title>
        <authorList>
            <person name="Heng Y.C."/>
            <person name="Silvaraju S."/>
            <person name="Lee J.K.Y."/>
            <person name="Kittelmann S."/>
        </authorList>
    </citation>
    <scope>NUCLEOTIDE SEQUENCE [LARGE SCALE GENOMIC DNA]</scope>
    <source>
        <strain evidence="6 7">WILCCON 0030</strain>
    </source>
</reference>
<dbReference type="PANTHER" id="PTHR46825:SF11">
    <property type="entry name" value="PENICILLIN-BINDING PROTEIN 4"/>
    <property type="match status" value="1"/>
</dbReference>
<dbReference type="EMBL" id="JAVCWF010000001">
    <property type="protein sequence ID" value="MDQ7936949.1"/>
    <property type="molecule type" value="Genomic_DNA"/>
</dbReference>
<dbReference type="Proteomes" id="UP001227831">
    <property type="component" value="Unassembled WGS sequence"/>
</dbReference>
<evidence type="ECO:0000313" key="7">
    <source>
        <dbReference type="Proteomes" id="UP001227831"/>
    </source>
</evidence>
<evidence type="ECO:0000256" key="4">
    <source>
        <dbReference type="SAM" id="SignalP"/>
    </source>
</evidence>
<keyword evidence="4" id="KW-0732">Signal</keyword>
<dbReference type="InterPro" id="IPR012338">
    <property type="entry name" value="Beta-lactam/transpept-like"/>
</dbReference>
<dbReference type="InterPro" id="IPR001466">
    <property type="entry name" value="Beta-lactam-related"/>
</dbReference>
<dbReference type="SUPFAM" id="SSF56601">
    <property type="entry name" value="beta-lactamase/transpeptidase-like"/>
    <property type="match status" value="1"/>
</dbReference>
<dbReference type="Gene3D" id="3.40.710.10">
    <property type="entry name" value="DD-peptidase/beta-lactamase superfamily"/>
    <property type="match status" value="1"/>
</dbReference>
<dbReference type="RefSeq" id="WP_308702734.1">
    <property type="nucleotide sequence ID" value="NZ_JAVCWF010000001.1"/>
</dbReference>
<feature type="compositionally biased region" description="Basic residues" evidence="3">
    <location>
        <begin position="192"/>
        <end position="218"/>
    </location>
</feature>
<comment type="subcellular location">
    <subcellularLocation>
        <location evidence="1">Membrane</location>
    </subcellularLocation>
</comment>
<feature type="chain" id="PRO_5045212495" evidence="4">
    <location>
        <begin position="26"/>
        <end position="563"/>
    </location>
</feature>
<dbReference type="GO" id="GO:0016787">
    <property type="term" value="F:hydrolase activity"/>
    <property type="evidence" value="ECO:0007669"/>
    <property type="project" value="UniProtKB-KW"/>
</dbReference>
<dbReference type="Pfam" id="PF00144">
    <property type="entry name" value="Beta-lactamase"/>
    <property type="match status" value="1"/>
</dbReference>
<evidence type="ECO:0000313" key="6">
    <source>
        <dbReference type="EMBL" id="MDQ7936949.1"/>
    </source>
</evidence>
<dbReference type="PANTHER" id="PTHR46825">
    <property type="entry name" value="D-ALANYL-D-ALANINE-CARBOXYPEPTIDASE/ENDOPEPTIDASE AMPH"/>
    <property type="match status" value="1"/>
</dbReference>
<feature type="domain" description="Beta-lactamase-related" evidence="5">
    <location>
        <begin position="274"/>
        <end position="548"/>
    </location>
</feature>
<evidence type="ECO:0000256" key="3">
    <source>
        <dbReference type="SAM" id="MobiDB-lite"/>
    </source>
</evidence>
<dbReference type="InterPro" id="IPR050491">
    <property type="entry name" value="AmpC-like"/>
</dbReference>
<gene>
    <name evidence="6" type="ORF">RA086_04740</name>
</gene>
<feature type="region of interest" description="Disordered" evidence="3">
    <location>
        <begin position="191"/>
        <end position="243"/>
    </location>
</feature>
<keyword evidence="7" id="KW-1185">Reference proteome</keyword>
<accession>A0ABU1A7L9</accession>
<dbReference type="EC" id="3.1.1.103" evidence="6"/>
<keyword evidence="2" id="KW-0472">Membrane</keyword>